<dbReference type="GO" id="GO:0005509">
    <property type="term" value="F:calcium ion binding"/>
    <property type="evidence" value="ECO:0007669"/>
    <property type="project" value="InterPro"/>
</dbReference>
<evidence type="ECO:0000259" key="8">
    <source>
        <dbReference type="PROSITE" id="PS50222"/>
    </source>
</evidence>
<reference evidence="9" key="1">
    <citation type="submission" date="2021-02" db="EMBL/GenBank/DDBJ databases">
        <title>First Annotated Genome of the Yellow-green Alga Tribonema minus.</title>
        <authorList>
            <person name="Mahan K.M."/>
        </authorList>
    </citation>
    <scope>NUCLEOTIDE SEQUENCE</scope>
    <source>
        <strain evidence="9">UTEX B ZZ1240</strain>
    </source>
</reference>
<evidence type="ECO:0000256" key="5">
    <source>
        <dbReference type="ARBA" id="ARBA00022786"/>
    </source>
</evidence>
<dbReference type="Proteomes" id="UP000664859">
    <property type="component" value="Unassembled WGS sequence"/>
</dbReference>
<gene>
    <name evidence="9" type="ORF">JKP88DRAFT_316433</name>
</gene>
<dbReference type="GO" id="GO:0006508">
    <property type="term" value="P:proteolysis"/>
    <property type="evidence" value="ECO:0007669"/>
    <property type="project" value="UniProtKB-KW"/>
</dbReference>
<dbReference type="InterPro" id="IPR025257">
    <property type="entry name" value="MINDY-3/4_CD"/>
</dbReference>
<evidence type="ECO:0000256" key="6">
    <source>
        <dbReference type="ARBA" id="ARBA00033208"/>
    </source>
</evidence>
<accession>A0A835YZH9</accession>
<dbReference type="InterPro" id="IPR011992">
    <property type="entry name" value="EF-hand-dom_pair"/>
</dbReference>
<dbReference type="OrthoDB" id="9981542at2759"/>
<dbReference type="GO" id="GO:0071108">
    <property type="term" value="P:protein K48-linked deubiquitination"/>
    <property type="evidence" value="ECO:0007669"/>
    <property type="project" value="InterPro"/>
</dbReference>
<feature type="region of interest" description="Disordered" evidence="7">
    <location>
        <begin position="471"/>
        <end position="497"/>
    </location>
</feature>
<comment type="catalytic activity">
    <reaction evidence="1">
        <text>Thiol-dependent hydrolysis of ester, thioester, amide, peptide and isopeptide bonds formed by the C-terminal Gly of ubiquitin (a 76-residue protein attached to proteins as an intracellular targeting signal).</text>
        <dbReference type="EC" id="3.4.19.12"/>
    </reaction>
</comment>
<name>A0A835YZH9_9STRA</name>
<comment type="caution">
    <text evidence="9">The sequence shown here is derived from an EMBL/GenBank/DDBJ whole genome shotgun (WGS) entry which is preliminary data.</text>
</comment>
<evidence type="ECO:0000256" key="1">
    <source>
        <dbReference type="ARBA" id="ARBA00000707"/>
    </source>
</evidence>
<dbReference type="PROSITE" id="PS50222">
    <property type="entry name" value="EF_HAND_2"/>
    <property type="match status" value="1"/>
</dbReference>
<evidence type="ECO:0000256" key="4">
    <source>
        <dbReference type="ARBA" id="ARBA00012759"/>
    </source>
</evidence>
<evidence type="ECO:0000313" key="10">
    <source>
        <dbReference type="Proteomes" id="UP000664859"/>
    </source>
</evidence>
<keyword evidence="10" id="KW-1185">Reference proteome</keyword>
<dbReference type="SMART" id="SM01174">
    <property type="entry name" value="DUF4205"/>
    <property type="match status" value="1"/>
</dbReference>
<keyword evidence="5" id="KW-0833">Ubl conjugation pathway</keyword>
<dbReference type="InterPro" id="IPR039785">
    <property type="entry name" value="MINY3/4"/>
</dbReference>
<evidence type="ECO:0000256" key="7">
    <source>
        <dbReference type="SAM" id="MobiDB-lite"/>
    </source>
</evidence>
<dbReference type="EMBL" id="JAFCMP010000194">
    <property type="protein sequence ID" value="KAG5183644.1"/>
    <property type="molecule type" value="Genomic_DNA"/>
</dbReference>
<dbReference type="Pfam" id="PF13898">
    <property type="entry name" value="MINDY-3_4_CD"/>
    <property type="match status" value="1"/>
</dbReference>
<evidence type="ECO:0000256" key="3">
    <source>
        <dbReference type="ARBA" id="ARBA00011074"/>
    </source>
</evidence>
<dbReference type="GO" id="GO:1990380">
    <property type="term" value="F:K48-linked deubiquitinase activity"/>
    <property type="evidence" value="ECO:0007669"/>
    <property type="project" value="InterPro"/>
</dbReference>
<feature type="region of interest" description="Disordered" evidence="7">
    <location>
        <begin position="145"/>
        <end position="166"/>
    </location>
</feature>
<dbReference type="SUPFAM" id="SSF47473">
    <property type="entry name" value="EF-hand"/>
    <property type="match status" value="1"/>
</dbReference>
<feature type="domain" description="EF-hand" evidence="8">
    <location>
        <begin position="381"/>
        <end position="416"/>
    </location>
</feature>
<dbReference type="PANTHER" id="PTHR12473:SF8">
    <property type="entry name" value="UBIQUITIN CARBOXYL-TERMINAL HYDROLASE MINDY-4-RELATED"/>
    <property type="match status" value="1"/>
</dbReference>
<feature type="region of interest" description="Disordered" evidence="7">
    <location>
        <begin position="511"/>
        <end position="534"/>
    </location>
</feature>
<comment type="function">
    <text evidence="2">Hydrolase that can remove 'Lys-48'-linked conjugated ubiquitin from proteins.</text>
</comment>
<evidence type="ECO:0000256" key="2">
    <source>
        <dbReference type="ARBA" id="ARBA00002107"/>
    </source>
</evidence>
<organism evidence="9 10">
    <name type="scientific">Tribonema minus</name>
    <dbReference type="NCBI Taxonomy" id="303371"/>
    <lineage>
        <taxon>Eukaryota</taxon>
        <taxon>Sar</taxon>
        <taxon>Stramenopiles</taxon>
        <taxon>Ochrophyta</taxon>
        <taxon>PX clade</taxon>
        <taxon>Xanthophyceae</taxon>
        <taxon>Tribonematales</taxon>
        <taxon>Tribonemataceae</taxon>
        <taxon>Tribonema</taxon>
    </lineage>
</organism>
<proteinExistence type="inferred from homology"/>
<dbReference type="AlphaFoldDB" id="A0A835YZH9"/>
<sequence>MAVLLLLVVLLLLLLLVVLSLMLMLLPTLLHWSRADMETLGANRRLHGAELRERRLQALGLASPAAAQPAAAGTGASQRELQDIWSIIWQPSATDDDKRRWHSQGFKFSAEADGIPFGLEQDKGGPCGVLAAIQAEMLRSLIFGDAQKEEDRPGTGELPAPSETEREQALVHALATVLQRAAVTERYGPASGDGGGVVAVVGGDAGAYDVERVPAADSERLARALQRVLPQLRSAAGGIVLFLLSLVLTRGAAAVRADMDSDAGARLTGEFGHCTQELLDLLQELLNLLLCGCAVSNTHDGNMYVGELVLRGIPARPPVGYLSHLEYLHYVKIGTLFKTPQDPVWVVGSASHFTVLFGVTRESIQESESKQLLDRESESKQLLDRVQRAFQAVDTSESGFIPVDKLQQVLSDLLPELAGDASKLGFLRSKLEMAGAGIVIWSDFWRAVSQLLTGTTLEALLRQEDGAAAHPAAAAAAHGSADGGGGGARPRSDSDVARELQRQFDTAAGGAIVIDDDGGGGGGSSARPRSDSDVARQLQREFDNGGGGAEAAAAANSLLAMAVSPAAAAAPAREGIRRHDSVAQDDAPAVALYHLNGLVSGHRRPALRQCALQRREEGSAIGHGVALWEGASVGGVASSAAIDDVLRTRWPGCRVTWVGGIAPSLD</sequence>
<dbReference type="InterPro" id="IPR002048">
    <property type="entry name" value="EF_hand_dom"/>
</dbReference>
<comment type="similarity">
    <text evidence="3">Belongs to the MINDY deubiquitinase family. FAM188 subfamily.</text>
</comment>
<dbReference type="EC" id="3.4.19.12" evidence="4"/>
<feature type="compositionally biased region" description="Low complexity" evidence="7">
    <location>
        <begin position="471"/>
        <end position="480"/>
    </location>
</feature>
<dbReference type="PANTHER" id="PTHR12473">
    <property type="entry name" value="UBIQUITIN CARBOXYL-TERMINAL HYDROLASE MINDY-4-RELATED"/>
    <property type="match status" value="1"/>
</dbReference>
<dbReference type="GO" id="GO:0004843">
    <property type="term" value="F:cysteine-type deubiquitinase activity"/>
    <property type="evidence" value="ECO:0007669"/>
    <property type="project" value="UniProtKB-EC"/>
</dbReference>
<evidence type="ECO:0000313" key="9">
    <source>
        <dbReference type="EMBL" id="KAG5183644.1"/>
    </source>
</evidence>
<protein>
    <recommendedName>
        <fullName evidence="4">ubiquitinyl hydrolase 1</fullName>
        <ecNumber evidence="4">3.4.19.12</ecNumber>
    </recommendedName>
    <alternativeName>
        <fullName evidence="6">Deubiquitinating enzyme MINDY-3</fullName>
    </alternativeName>
</protein>